<evidence type="ECO:0000313" key="3">
    <source>
        <dbReference type="Proteomes" id="UP000736672"/>
    </source>
</evidence>
<keyword evidence="3" id="KW-1185">Reference proteome</keyword>
<proteinExistence type="predicted"/>
<dbReference type="PANTHER" id="PTHR35395">
    <property type="entry name" value="DUF6536 DOMAIN-CONTAINING PROTEIN"/>
    <property type="match status" value="1"/>
</dbReference>
<accession>A0A9P9JZ16</accession>
<dbReference type="AlphaFoldDB" id="A0A9P9JZ16"/>
<sequence length="159" mass="18559">MEYGFRCYFGDRSSDRSRRIHIPGSRYSTPCLLHQCSAVFIFDTLFPVQRILYLHALIQRVVQLQQEKKPLRVSSHLQGQQRLRYFLQLPYRFSIPLIIISILMHWVLSQSLFLVVGDKREDETSDLEWEFATVGYSPIAIMFAVIASLFMVAWVVITG</sequence>
<dbReference type="PANTHER" id="PTHR35395:SF1">
    <property type="entry name" value="DUF6536 DOMAIN-CONTAINING PROTEIN"/>
    <property type="match status" value="1"/>
</dbReference>
<feature type="transmembrane region" description="Helical" evidence="1">
    <location>
        <begin position="136"/>
        <end position="157"/>
    </location>
</feature>
<evidence type="ECO:0000256" key="1">
    <source>
        <dbReference type="SAM" id="Phobius"/>
    </source>
</evidence>
<comment type="caution">
    <text evidence="2">The sequence shown here is derived from an EMBL/GenBank/DDBJ whole genome shotgun (WGS) entry which is preliminary data.</text>
</comment>
<protein>
    <submittedName>
        <fullName evidence="2">Uncharacterized protein</fullName>
    </submittedName>
</protein>
<gene>
    <name evidence="2" type="ORF">B0J15DRAFT_92026</name>
</gene>
<keyword evidence="1" id="KW-1133">Transmembrane helix</keyword>
<dbReference type="OrthoDB" id="5429634at2759"/>
<keyword evidence="1" id="KW-0812">Transmembrane</keyword>
<reference evidence="2" key="1">
    <citation type="journal article" date="2021" name="Nat. Commun.">
        <title>Genetic determinants of endophytism in the Arabidopsis root mycobiome.</title>
        <authorList>
            <person name="Mesny F."/>
            <person name="Miyauchi S."/>
            <person name="Thiergart T."/>
            <person name="Pickel B."/>
            <person name="Atanasova L."/>
            <person name="Karlsson M."/>
            <person name="Huettel B."/>
            <person name="Barry K.W."/>
            <person name="Haridas S."/>
            <person name="Chen C."/>
            <person name="Bauer D."/>
            <person name="Andreopoulos W."/>
            <person name="Pangilinan J."/>
            <person name="LaButti K."/>
            <person name="Riley R."/>
            <person name="Lipzen A."/>
            <person name="Clum A."/>
            <person name="Drula E."/>
            <person name="Henrissat B."/>
            <person name="Kohler A."/>
            <person name="Grigoriev I.V."/>
            <person name="Martin F.M."/>
            <person name="Hacquard S."/>
        </authorList>
    </citation>
    <scope>NUCLEOTIDE SEQUENCE</scope>
    <source>
        <strain evidence="2">FSSC 5 MPI-SDFR-AT-0091</strain>
    </source>
</reference>
<dbReference type="EMBL" id="JAGTJS010000019">
    <property type="protein sequence ID" value="KAH7242922.1"/>
    <property type="molecule type" value="Genomic_DNA"/>
</dbReference>
<dbReference type="Proteomes" id="UP000736672">
    <property type="component" value="Unassembled WGS sequence"/>
</dbReference>
<feature type="transmembrane region" description="Helical" evidence="1">
    <location>
        <begin position="93"/>
        <end position="116"/>
    </location>
</feature>
<evidence type="ECO:0000313" key="2">
    <source>
        <dbReference type="EMBL" id="KAH7242922.1"/>
    </source>
</evidence>
<organism evidence="2 3">
    <name type="scientific">Fusarium solani</name>
    <name type="common">Filamentous fungus</name>
    <dbReference type="NCBI Taxonomy" id="169388"/>
    <lineage>
        <taxon>Eukaryota</taxon>
        <taxon>Fungi</taxon>
        <taxon>Dikarya</taxon>
        <taxon>Ascomycota</taxon>
        <taxon>Pezizomycotina</taxon>
        <taxon>Sordariomycetes</taxon>
        <taxon>Hypocreomycetidae</taxon>
        <taxon>Hypocreales</taxon>
        <taxon>Nectriaceae</taxon>
        <taxon>Fusarium</taxon>
        <taxon>Fusarium solani species complex</taxon>
    </lineage>
</organism>
<name>A0A9P9JZ16_FUSSL</name>
<keyword evidence="1" id="KW-0472">Membrane</keyword>